<dbReference type="KEGG" id="sesp:BN6_14270"/>
<organism evidence="2 3">
    <name type="scientific">Saccharothrix espanaensis (strain ATCC 51144 / DSM 44229 / JCM 9112 / NBRC 15066 / NRRL 15764)</name>
    <dbReference type="NCBI Taxonomy" id="1179773"/>
    <lineage>
        <taxon>Bacteria</taxon>
        <taxon>Bacillati</taxon>
        <taxon>Actinomycetota</taxon>
        <taxon>Actinomycetes</taxon>
        <taxon>Pseudonocardiales</taxon>
        <taxon>Pseudonocardiaceae</taxon>
        <taxon>Saccharothrix</taxon>
    </lineage>
</organism>
<dbReference type="InterPro" id="IPR012349">
    <property type="entry name" value="Split_barrel_FMN-bd"/>
</dbReference>
<keyword evidence="1" id="KW-0560">Oxidoreductase</keyword>
<dbReference type="eggNOG" id="COG3467">
    <property type="taxonomic scope" value="Bacteria"/>
</dbReference>
<evidence type="ECO:0000313" key="3">
    <source>
        <dbReference type="Proteomes" id="UP000006281"/>
    </source>
</evidence>
<dbReference type="PANTHER" id="PTHR35176:SF6">
    <property type="entry name" value="HEME OXYGENASE HI_0854-RELATED"/>
    <property type="match status" value="1"/>
</dbReference>
<dbReference type="PANTHER" id="PTHR35176">
    <property type="entry name" value="HEME OXYGENASE HI_0854-RELATED"/>
    <property type="match status" value="1"/>
</dbReference>
<sequence>MSVMSAAQREEFLAGVHVGVIGIARPAGPPLTVPVWYHYEPGGDVQVQTGLDSVKFRLLEQAREFSLAAQVEAPPYRYVSVSGPVVAVDRETSYDNLLAMANRYFDAETAADYLRQLENATVATVHMRPNKWYSADYS</sequence>
<dbReference type="SUPFAM" id="SSF50475">
    <property type="entry name" value="FMN-binding split barrel"/>
    <property type="match status" value="1"/>
</dbReference>
<proteinExistence type="predicted"/>
<dbReference type="AlphaFoldDB" id="K0JPI3"/>
<dbReference type="EMBL" id="HE804045">
    <property type="protein sequence ID" value="CCH28750.1"/>
    <property type="molecule type" value="Genomic_DNA"/>
</dbReference>
<dbReference type="HOGENOM" id="CLU_123922_1_0_11"/>
<dbReference type="GO" id="GO:0005829">
    <property type="term" value="C:cytosol"/>
    <property type="evidence" value="ECO:0007669"/>
    <property type="project" value="TreeGrafter"/>
</dbReference>
<keyword evidence="3" id="KW-1185">Reference proteome</keyword>
<dbReference type="GO" id="GO:0070967">
    <property type="term" value="F:coenzyme F420 binding"/>
    <property type="evidence" value="ECO:0007669"/>
    <property type="project" value="TreeGrafter"/>
</dbReference>
<gene>
    <name evidence="2" type="ordered locus">BN6_14270</name>
</gene>
<dbReference type="Proteomes" id="UP000006281">
    <property type="component" value="Chromosome"/>
</dbReference>
<name>K0JPI3_SACES</name>
<dbReference type="InterPro" id="IPR052019">
    <property type="entry name" value="F420H2_bilvrd_red/Heme_oxyg"/>
</dbReference>
<dbReference type="Gene3D" id="2.30.110.10">
    <property type="entry name" value="Electron Transport, Fmn-binding Protein, Chain A"/>
    <property type="match status" value="1"/>
</dbReference>
<dbReference type="PATRIC" id="fig|1179773.3.peg.1428"/>
<accession>K0JPI3</accession>
<dbReference type="STRING" id="1179773.BN6_14270"/>
<dbReference type="GO" id="GO:0016627">
    <property type="term" value="F:oxidoreductase activity, acting on the CH-CH group of donors"/>
    <property type="evidence" value="ECO:0007669"/>
    <property type="project" value="TreeGrafter"/>
</dbReference>
<protein>
    <submittedName>
        <fullName evidence="2">Uncharacterized protein</fullName>
    </submittedName>
</protein>
<evidence type="ECO:0000313" key="2">
    <source>
        <dbReference type="EMBL" id="CCH28750.1"/>
    </source>
</evidence>
<evidence type="ECO:0000256" key="1">
    <source>
        <dbReference type="ARBA" id="ARBA00023002"/>
    </source>
</evidence>
<reference evidence="2 3" key="1">
    <citation type="journal article" date="2012" name="BMC Genomics">
        <title>Complete genome sequence of Saccharothrix espanaensis DSM 44229T and comparison to the other completely sequenced Pseudonocardiaceae.</title>
        <authorList>
            <person name="Strobel T."/>
            <person name="Al-Dilaimi A."/>
            <person name="Blom J."/>
            <person name="Gessner A."/>
            <person name="Kalinowski J."/>
            <person name="Luzhetska M."/>
            <person name="Puhler A."/>
            <person name="Szczepanowski R."/>
            <person name="Bechthold A."/>
            <person name="Ruckert C."/>
        </authorList>
    </citation>
    <scope>NUCLEOTIDE SEQUENCE [LARGE SCALE GENOMIC DNA]</scope>
    <source>
        <strain evidence="3">ATCC 51144 / DSM 44229 / JCM 9112 / NBRC 15066 / NRRL 15764</strain>
    </source>
</reference>
<dbReference type="RefSeq" id="WP_015098863.1">
    <property type="nucleotide sequence ID" value="NC_019673.1"/>
</dbReference>